<dbReference type="AlphaFoldDB" id="A0A101M516"/>
<sequence>MVRGFQAASVCRVGLARFRGRTRAPMACSFYFFDTRFNSPSVNSSLRHWSAPGSSFRAWCEVSIPVSFPSIDS</sequence>
<name>A0A101M516_PICGL</name>
<organism evidence="1">
    <name type="scientific">Picea glauca</name>
    <name type="common">White spruce</name>
    <name type="synonym">Pinus glauca</name>
    <dbReference type="NCBI Taxonomy" id="3330"/>
    <lineage>
        <taxon>Eukaryota</taxon>
        <taxon>Viridiplantae</taxon>
        <taxon>Streptophyta</taxon>
        <taxon>Embryophyta</taxon>
        <taxon>Tracheophyta</taxon>
        <taxon>Spermatophyta</taxon>
        <taxon>Pinopsida</taxon>
        <taxon>Pinidae</taxon>
        <taxon>Conifers I</taxon>
        <taxon>Pinales</taxon>
        <taxon>Pinaceae</taxon>
        <taxon>Picea</taxon>
    </lineage>
</organism>
<dbReference type="EMBL" id="LKAM01000001">
    <property type="protein sequence ID" value="KUM51211.1"/>
    <property type="molecule type" value="Genomic_DNA"/>
</dbReference>
<comment type="caution">
    <text evidence="1">The sequence shown here is derived from an EMBL/GenBank/DDBJ whole genome shotgun (WGS) entry which is preliminary data.</text>
</comment>
<evidence type="ECO:0000313" key="1">
    <source>
        <dbReference type="EMBL" id="KUM51211.1"/>
    </source>
</evidence>
<proteinExistence type="predicted"/>
<keyword evidence="1" id="KW-0496">Mitochondrion</keyword>
<gene>
    <name evidence="1" type="ORF">ABT39_MTgene1057</name>
</gene>
<reference evidence="1" key="1">
    <citation type="journal article" date="2015" name="Genome Biol. Evol.">
        <title>Organellar Genomes of White Spruce (Picea glauca): Assembly and Annotation.</title>
        <authorList>
            <person name="Jackman S.D."/>
            <person name="Warren R.L."/>
            <person name="Gibb E.A."/>
            <person name="Vandervalk B.P."/>
            <person name="Mohamadi H."/>
            <person name="Chu J."/>
            <person name="Raymond A."/>
            <person name="Pleasance S."/>
            <person name="Coope R."/>
            <person name="Wildung M.R."/>
            <person name="Ritland C.E."/>
            <person name="Bousquet J."/>
            <person name="Jones S.J."/>
            <person name="Bohlmann J."/>
            <person name="Birol I."/>
        </authorList>
    </citation>
    <scope>NUCLEOTIDE SEQUENCE [LARGE SCALE GENOMIC DNA]</scope>
    <source>
        <tissue evidence="1">Flushing bud</tissue>
    </source>
</reference>
<accession>A0A101M516</accession>
<protein>
    <submittedName>
        <fullName evidence="1">Uncharacterized protein</fullName>
    </submittedName>
</protein>
<geneLocation type="mitochondrion" evidence="1"/>